<evidence type="ECO:0000256" key="10">
    <source>
        <dbReference type="ARBA" id="ARBA00031293"/>
    </source>
</evidence>
<evidence type="ECO:0000256" key="11">
    <source>
        <dbReference type="SAM" id="MobiDB-lite"/>
    </source>
</evidence>
<feature type="transmembrane region" description="Helical" evidence="12">
    <location>
        <begin position="6"/>
        <end position="22"/>
    </location>
</feature>
<protein>
    <recommendedName>
        <fullName evidence="3">L-cystine uptake protein TcyP</fullName>
    </recommendedName>
    <alternativeName>
        <fullName evidence="10">Transporter of cystine TcyP</fullName>
    </alternativeName>
</protein>
<keyword evidence="7 12" id="KW-0472">Membrane</keyword>
<feature type="region of interest" description="Disordered" evidence="11">
    <location>
        <begin position="552"/>
        <end position="641"/>
    </location>
</feature>
<evidence type="ECO:0000256" key="1">
    <source>
        <dbReference type="ARBA" id="ARBA00004141"/>
    </source>
</evidence>
<dbReference type="Gene3D" id="2.60.40.10">
    <property type="entry name" value="Immunoglobulins"/>
    <property type="match status" value="1"/>
</dbReference>
<dbReference type="InterPro" id="IPR003961">
    <property type="entry name" value="FN3_dom"/>
</dbReference>
<evidence type="ECO:0000256" key="12">
    <source>
        <dbReference type="SAM" id="Phobius"/>
    </source>
</evidence>
<evidence type="ECO:0000256" key="6">
    <source>
        <dbReference type="ARBA" id="ARBA00022989"/>
    </source>
</evidence>
<feature type="transmembrane region" description="Helical" evidence="12">
    <location>
        <begin position="839"/>
        <end position="860"/>
    </location>
</feature>
<evidence type="ECO:0000256" key="9">
    <source>
        <dbReference type="ARBA" id="ARBA00023326"/>
    </source>
</evidence>
<dbReference type="PROSITE" id="PS50853">
    <property type="entry name" value="FN3"/>
    <property type="match status" value="1"/>
</dbReference>
<feature type="transmembrane region" description="Helical" evidence="12">
    <location>
        <begin position="165"/>
        <end position="182"/>
    </location>
</feature>
<dbReference type="Proteomes" id="UP001597229">
    <property type="component" value="Unassembled WGS sequence"/>
</dbReference>
<evidence type="ECO:0000256" key="8">
    <source>
        <dbReference type="ARBA" id="ARBA00023295"/>
    </source>
</evidence>
<evidence type="ECO:0000256" key="3">
    <source>
        <dbReference type="ARBA" id="ARBA00022031"/>
    </source>
</evidence>
<feature type="transmembrane region" description="Helical" evidence="12">
    <location>
        <begin position="29"/>
        <end position="48"/>
    </location>
</feature>
<accession>A0ABW3W149</accession>
<name>A0ABW3W149_9ACTN</name>
<comment type="similarity">
    <text evidence="2">Belongs to the dicarboxylate/amino acid:cation symporter (DAACS) (TC 2.A.23) family.</text>
</comment>
<keyword evidence="4" id="KW-0813">Transport</keyword>
<dbReference type="PRINTS" id="PR00173">
    <property type="entry name" value="EDTRNSPORT"/>
</dbReference>
<evidence type="ECO:0000256" key="2">
    <source>
        <dbReference type="ARBA" id="ARBA00006148"/>
    </source>
</evidence>
<dbReference type="RefSeq" id="WP_367918015.1">
    <property type="nucleotide sequence ID" value="NZ_BAABAC010000006.1"/>
</dbReference>
<keyword evidence="15" id="KW-1185">Reference proteome</keyword>
<evidence type="ECO:0000256" key="4">
    <source>
        <dbReference type="ARBA" id="ARBA00022448"/>
    </source>
</evidence>
<proteinExistence type="inferred from homology"/>
<comment type="subcellular location">
    <subcellularLocation>
        <location evidence="1">Membrane</location>
        <topology evidence="1">Multi-pass membrane protein</topology>
    </subcellularLocation>
</comment>
<evidence type="ECO:0000256" key="7">
    <source>
        <dbReference type="ARBA" id="ARBA00023136"/>
    </source>
</evidence>
<feature type="transmembrane region" description="Helical" evidence="12">
    <location>
        <begin position="497"/>
        <end position="517"/>
    </location>
</feature>
<feature type="transmembrane region" description="Helical" evidence="12">
    <location>
        <begin position="98"/>
        <end position="117"/>
    </location>
</feature>
<dbReference type="SUPFAM" id="SSF49265">
    <property type="entry name" value="Fibronectin type III"/>
    <property type="match status" value="1"/>
</dbReference>
<dbReference type="CDD" id="cd00063">
    <property type="entry name" value="FN3"/>
    <property type="match status" value="1"/>
</dbReference>
<dbReference type="InterPro" id="IPR036458">
    <property type="entry name" value="Na:dicarbo_symporter_sf"/>
</dbReference>
<keyword evidence="8" id="KW-0378">Hydrolase</keyword>
<dbReference type="InterPro" id="IPR013783">
    <property type="entry name" value="Ig-like_fold"/>
</dbReference>
<keyword evidence="8" id="KW-0326">Glycosidase</keyword>
<feature type="transmembrane region" description="Helical" evidence="12">
    <location>
        <begin position="60"/>
        <end position="86"/>
    </location>
</feature>
<dbReference type="InterPro" id="IPR001991">
    <property type="entry name" value="Na-dicarboxylate_symporter"/>
</dbReference>
<sequence>MSGYAVAALLVTLGLCAGIYVLGRARVSFSLLTIGALGLGVGVGVVFRGHLDYVEPVGKVYLNLLLAIVAPLIMVSILSSITSLGTTAQLRTIGARSVGWLLGLNALAVLLTLGLTLELGIGKGADLTLGETNTSALENIKKPFTEVFVDFFPTNIVGDIADNNVIPIIVFSVLLAVAYALLAEKAPATVAPFKGFIDALREIIYRAVGFVIALTPYAVLSLTAVATARAAGQWSQMVSLLGVLGVAWFACLFHAYVINGVLLRVFADVNPVRFFRKLLPAQLTAFTTQSSAGTLPVTTRLLRERIGVPSDIAGFTAPLGTTIGMPGCAGVWPILLAVFGVNALGISWGVQDYVVLALLGVIVSVGTAGVPGTATITATTVLTAAGLPLELVAITLPISMVADMARTLDNVTSAAVAATIVARQEGRLDDAVFDELDVPDDLEGIDALTERTELTEITDPGVPIGACALPTPPHWRHRQHPRPHRSNRMTIRRSHRILSLLPAAAIAATLAVSFGPAPAAHADGWVDGGDEFPCLDDVTCLWIEDCELDGNQHPIYPNHNGKTSYPAGSYSYKGDKPATPKPTPTPTPKPDPKPSPKPGAKPSAEPGGGTSGSTPTPQAGATSEPTEEVAPGAPSALAAPTLKVDGGTVTVSWAASPNAEIEQVTGYLLRFTGQAAVETDADTLEYVFKNVDPGSYRAAVWARNAAGESAGSPPSEPVVVGVDPTTVQGTVTVTGDLTPGATVTVTGTGFAPRIEGYALELHSDPVPLGEVKTDDAGGFTADVVVPATVAAGDHELVVLYDGAQVAASPVTVAAPVAGDTEKADAASSDEPATPIPDHAGLAILGALGGAGALSLVWHVVRGRRRPRGPLAAHKVVPHVS</sequence>
<feature type="transmembrane region" description="Helical" evidence="12">
    <location>
        <begin position="246"/>
        <end position="267"/>
    </location>
</feature>
<feature type="transmembrane region" description="Helical" evidence="12">
    <location>
        <begin position="353"/>
        <end position="370"/>
    </location>
</feature>
<keyword evidence="5 12" id="KW-0812">Transmembrane</keyword>
<evidence type="ECO:0000313" key="15">
    <source>
        <dbReference type="Proteomes" id="UP001597229"/>
    </source>
</evidence>
<dbReference type="Gene3D" id="1.10.3860.10">
    <property type="entry name" value="Sodium:dicarboxylate symporter"/>
    <property type="match status" value="1"/>
</dbReference>
<organism evidence="14 15">
    <name type="scientific">Nocardioides ginsengisoli</name>
    <dbReference type="NCBI Taxonomy" id="363868"/>
    <lineage>
        <taxon>Bacteria</taxon>
        <taxon>Bacillati</taxon>
        <taxon>Actinomycetota</taxon>
        <taxon>Actinomycetes</taxon>
        <taxon>Propionibacteriales</taxon>
        <taxon>Nocardioidaceae</taxon>
        <taxon>Nocardioides</taxon>
    </lineage>
</organism>
<dbReference type="EMBL" id="JBHTLX010000016">
    <property type="protein sequence ID" value="MFD1248505.1"/>
    <property type="molecule type" value="Genomic_DNA"/>
</dbReference>
<keyword evidence="9" id="KW-0624">Polysaccharide degradation</keyword>
<dbReference type="Pfam" id="PF00375">
    <property type="entry name" value="SDF"/>
    <property type="match status" value="1"/>
</dbReference>
<dbReference type="InterPro" id="IPR036116">
    <property type="entry name" value="FN3_sf"/>
</dbReference>
<reference evidence="15" key="1">
    <citation type="journal article" date="2019" name="Int. J. Syst. Evol. Microbiol.">
        <title>The Global Catalogue of Microorganisms (GCM) 10K type strain sequencing project: providing services to taxonomists for standard genome sequencing and annotation.</title>
        <authorList>
            <consortium name="The Broad Institute Genomics Platform"/>
            <consortium name="The Broad Institute Genome Sequencing Center for Infectious Disease"/>
            <person name="Wu L."/>
            <person name="Ma J."/>
        </authorList>
    </citation>
    <scope>NUCLEOTIDE SEQUENCE [LARGE SCALE GENOMIC DNA]</scope>
    <source>
        <strain evidence="15">CCUG 52478</strain>
    </source>
</reference>
<dbReference type="SMART" id="SM00060">
    <property type="entry name" value="FN3"/>
    <property type="match status" value="1"/>
</dbReference>
<evidence type="ECO:0000256" key="5">
    <source>
        <dbReference type="ARBA" id="ARBA00022692"/>
    </source>
</evidence>
<feature type="domain" description="Fibronectin type-III" evidence="13">
    <location>
        <begin position="633"/>
        <end position="725"/>
    </location>
</feature>
<evidence type="ECO:0000259" key="13">
    <source>
        <dbReference type="PROSITE" id="PS50853"/>
    </source>
</evidence>
<dbReference type="SUPFAM" id="SSF118215">
    <property type="entry name" value="Proton glutamate symport protein"/>
    <property type="match status" value="1"/>
</dbReference>
<keyword evidence="9" id="KW-0119">Carbohydrate metabolism</keyword>
<gene>
    <name evidence="14" type="ORF">ACFQ3F_11970</name>
</gene>
<feature type="transmembrane region" description="Helical" evidence="12">
    <location>
        <begin position="203"/>
        <end position="226"/>
    </location>
</feature>
<keyword evidence="6 12" id="KW-1133">Transmembrane helix</keyword>
<comment type="caution">
    <text evidence="14">The sequence shown here is derived from an EMBL/GenBank/DDBJ whole genome shotgun (WGS) entry which is preliminary data.</text>
</comment>
<dbReference type="PANTHER" id="PTHR42865:SF5">
    <property type="entry name" value="L-CYSTINE TRANSPORTER TCYP"/>
    <property type="match status" value="1"/>
</dbReference>
<feature type="compositionally biased region" description="Pro residues" evidence="11">
    <location>
        <begin position="579"/>
        <end position="599"/>
    </location>
</feature>
<evidence type="ECO:0000313" key="14">
    <source>
        <dbReference type="EMBL" id="MFD1248505.1"/>
    </source>
</evidence>
<dbReference type="PANTHER" id="PTHR42865">
    <property type="entry name" value="PROTON/GLUTAMATE-ASPARTATE SYMPORTER"/>
    <property type="match status" value="1"/>
</dbReference>